<sequence length="87" mass="9816">MVKGAALFLQQGGSTQGPKTPTHHKHAGRINTEGSFPVVLAQIICTVEWKGKQRKFLWFFSFLFILNGVKNHWSDLQSDTSNTCSYF</sequence>
<organism evidence="2 3">
    <name type="scientific">Salarias fasciatus</name>
    <name type="common">Jewelled blenny</name>
    <name type="synonym">Blennius fasciatus</name>
    <dbReference type="NCBI Taxonomy" id="181472"/>
    <lineage>
        <taxon>Eukaryota</taxon>
        <taxon>Metazoa</taxon>
        <taxon>Chordata</taxon>
        <taxon>Craniata</taxon>
        <taxon>Vertebrata</taxon>
        <taxon>Euteleostomi</taxon>
        <taxon>Actinopterygii</taxon>
        <taxon>Neopterygii</taxon>
        <taxon>Teleostei</taxon>
        <taxon>Neoteleostei</taxon>
        <taxon>Acanthomorphata</taxon>
        <taxon>Ovalentaria</taxon>
        <taxon>Blenniimorphae</taxon>
        <taxon>Blenniiformes</taxon>
        <taxon>Blennioidei</taxon>
        <taxon>Blenniidae</taxon>
        <taxon>Salariinae</taxon>
        <taxon>Salarias</taxon>
    </lineage>
</organism>
<dbReference type="Ensembl" id="ENSSFAT00005009659.1">
    <property type="protein sequence ID" value="ENSSFAP00005009221.1"/>
    <property type="gene ID" value="ENSSFAG00005005318.1"/>
</dbReference>
<reference evidence="2" key="1">
    <citation type="submission" date="2025-08" db="UniProtKB">
        <authorList>
            <consortium name="Ensembl"/>
        </authorList>
    </citation>
    <scope>IDENTIFICATION</scope>
</reference>
<proteinExistence type="predicted"/>
<dbReference type="Proteomes" id="UP000472267">
    <property type="component" value="Unassembled WGS sequence"/>
</dbReference>
<keyword evidence="3" id="KW-1185">Reference proteome</keyword>
<reference evidence="2" key="2">
    <citation type="submission" date="2025-09" db="UniProtKB">
        <authorList>
            <consortium name="Ensembl"/>
        </authorList>
    </citation>
    <scope>IDENTIFICATION</scope>
</reference>
<feature type="region of interest" description="Disordered" evidence="1">
    <location>
        <begin position="10"/>
        <end position="29"/>
    </location>
</feature>
<evidence type="ECO:0000313" key="3">
    <source>
        <dbReference type="Proteomes" id="UP000472267"/>
    </source>
</evidence>
<dbReference type="InParanoid" id="A0A672FQN0"/>
<protein>
    <submittedName>
        <fullName evidence="2">Uncharacterized protein</fullName>
    </submittedName>
</protein>
<dbReference type="AlphaFoldDB" id="A0A672FQN0"/>
<accession>A0A672FQN0</accession>
<name>A0A672FQN0_SALFA</name>
<evidence type="ECO:0000256" key="1">
    <source>
        <dbReference type="SAM" id="MobiDB-lite"/>
    </source>
</evidence>
<evidence type="ECO:0000313" key="2">
    <source>
        <dbReference type="Ensembl" id="ENSSFAP00005009221.1"/>
    </source>
</evidence>